<name>V6LTF7_9EUKA</name>
<sequence>MLAVLSNLTCFKQTGQVIGQQQQGVLYLILNPLVLSHPLCIASQGESSEAIIHFETKSVSQSFIYKNEEETIISFDLSSDRATFNSIFDTSVISYEVKLSGSLIVTGPIQSVNLVKLNVSNCWSDLQVVYSRVKGQEFIEMSGTPLLCKIETPVVVFQYQVNNDWKSLDIKGSSDGADFYDSTKSYDYTKILFYKQALASISDNDQKQILNQFFNQFQMNRSLQVRFQFTTADYQIIANIDQLSSSNTKCISTLNPSGFLTTRYLDMGLDNKDFITNSDCSPDAVYFLAQSFAKTNVGIIYGGSIAYKLPAFQARSGIQFDFDKPLMSFHKVKEAVFVLYLTAYDINNNILLESSFEGPVFVSCIDYVEVTISQKEGGCAAINYYDTEKCLSGGVQLFNLTFTAQLDGFESRTTYFAYSLEFTPSTKIIKKCSNQLTTRIMGQNSTLPLSKRFSRYSKIVRDGQGVYIALSNPTEFINWYMCNLDINFMVWTIFSSVCIATVIFILIFVYFQVRQLN</sequence>
<evidence type="ECO:0000313" key="2">
    <source>
        <dbReference type="EMBL" id="EST47538.1"/>
    </source>
</evidence>
<protein>
    <recommendedName>
        <fullName evidence="5">Transmembrane protein</fullName>
    </recommendedName>
</protein>
<evidence type="ECO:0008006" key="5">
    <source>
        <dbReference type="Google" id="ProtNLM"/>
    </source>
</evidence>
<reference evidence="3" key="2">
    <citation type="submission" date="2020-12" db="EMBL/GenBank/DDBJ databases">
        <title>New Spironucleus salmonicida genome in near-complete chromosomes.</title>
        <authorList>
            <person name="Xu F."/>
            <person name="Kurt Z."/>
            <person name="Jimenez-Gonzalez A."/>
            <person name="Astvaldsson A."/>
            <person name="Andersson J.O."/>
            <person name="Svard S.G."/>
        </authorList>
    </citation>
    <scope>NUCLEOTIDE SEQUENCE</scope>
    <source>
        <strain evidence="3">ATCC 50377</strain>
    </source>
</reference>
<dbReference type="EMBL" id="KI546040">
    <property type="protein sequence ID" value="EST47538.1"/>
    <property type="molecule type" value="Genomic_DNA"/>
</dbReference>
<dbReference type="AlphaFoldDB" id="V6LTF7"/>
<keyword evidence="1" id="KW-1133">Transmembrane helix</keyword>
<keyword evidence="1" id="KW-0472">Membrane</keyword>
<organism evidence="2">
    <name type="scientific">Spironucleus salmonicida</name>
    <dbReference type="NCBI Taxonomy" id="348837"/>
    <lineage>
        <taxon>Eukaryota</taxon>
        <taxon>Metamonada</taxon>
        <taxon>Diplomonadida</taxon>
        <taxon>Hexamitidae</taxon>
        <taxon>Hexamitinae</taxon>
        <taxon>Spironucleus</taxon>
    </lineage>
</organism>
<proteinExistence type="predicted"/>
<feature type="transmembrane region" description="Helical" evidence="1">
    <location>
        <begin position="488"/>
        <end position="511"/>
    </location>
</feature>
<keyword evidence="4" id="KW-1185">Reference proteome</keyword>
<reference evidence="2 3" key="1">
    <citation type="journal article" date="2014" name="PLoS Genet.">
        <title>The Genome of Spironucleus salmonicida Highlights a Fish Pathogen Adapted to Fluctuating Environments.</title>
        <authorList>
            <person name="Xu F."/>
            <person name="Jerlstrom-Hultqvist J."/>
            <person name="Einarsson E."/>
            <person name="Astvaldsson A."/>
            <person name="Svard S.G."/>
            <person name="Andersson J.O."/>
        </authorList>
    </citation>
    <scope>NUCLEOTIDE SEQUENCE</scope>
    <source>
        <strain evidence="3">ATCC 50377</strain>
    </source>
</reference>
<evidence type="ECO:0000256" key="1">
    <source>
        <dbReference type="SAM" id="Phobius"/>
    </source>
</evidence>
<dbReference type="Proteomes" id="UP000018208">
    <property type="component" value="Unassembled WGS sequence"/>
</dbReference>
<gene>
    <name evidence="2" type="ORF">SS50377_12522</name>
    <name evidence="3" type="ORF">SS50377_27028</name>
</gene>
<evidence type="ECO:0000313" key="3">
    <source>
        <dbReference type="EMBL" id="KAH0570741.1"/>
    </source>
</evidence>
<accession>V6LTF7</accession>
<dbReference type="EMBL" id="AUWU02000007">
    <property type="protein sequence ID" value="KAH0570741.1"/>
    <property type="molecule type" value="Genomic_DNA"/>
</dbReference>
<evidence type="ECO:0000313" key="4">
    <source>
        <dbReference type="Proteomes" id="UP000018208"/>
    </source>
</evidence>
<dbReference type="VEuPathDB" id="GiardiaDB:SS50377_27028"/>
<keyword evidence="1" id="KW-0812">Transmembrane</keyword>